<evidence type="ECO:0000313" key="4">
    <source>
        <dbReference type="EMBL" id="APD74640.1"/>
    </source>
</evidence>
<dbReference type="VEuPathDB" id="TriTrypDB:Tb427_000318900"/>
<dbReference type="VEuPathDB" id="TriTrypDB:Tb1125.Tb05.5K5.320"/>
<dbReference type="EMBL" id="KX700684">
    <property type="protein sequence ID" value="APD74640.1"/>
    <property type="molecule type" value="Genomic_DNA"/>
</dbReference>
<keyword evidence="3" id="KW-0732">Signal</keyword>
<feature type="signal peptide" evidence="3">
    <location>
        <begin position="1"/>
        <end position="23"/>
    </location>
</feature>
<dbReference type="AlphaFoldDB" id="A0A1J0RA11"/>
<protein>
    <submittedName>
        <fullName evidence="4">Variant surface glycoprotein 1125.4109</fullName>
    </submittedName>
</protein>
<evidence type="ECO:0000256" key="2">
    <source>
        <dbReference type="SAM" id="Phobius"/>
    </source>
</evidence>
<feature type="compositionally biased region" description="Basic and acidic residues" evidence="1">
    <location>
        <begin position="425"/>
        <end position="445"/>
    </location>
</feature>
<feature type="compositionally biased region" description="Polar residues" evidence="1">
    <location>
        <begin position="276"/>
        <end position="290"/>
    </location>
</feature>
<sequence length="514" mass="54623">MAAGLGFQQPIVFLLATATLTHASKSTPPANAAVVDFCTEADYGDSIVAELTEWTATETENLRTLADDAAMFQLAATRYAGHPEGLGFKTLAAIAANRLTKQSQTIKEDLKNQIAAIEILSRRMAELATLHAADMATISTASSGRYTTTNHPIAEAAASKRCEIITTTTAKKTTTCQPKSSSALEPRAIRQQLKPGSEIAVRDPAKLLTRKFELLVGVNGTFTGSNTWAAVSDRPGCADDGSGGGIGGESNVVVATLQTTTEDSSFTKGAIDKSVGANTPQQPQQDGATQKKLFTTDTELAAALKAALQNKLATVPELADVITTIIGQPEGQAAARGVLLATGRPAEKSLSADDVAQLVFNVKPSEVKTKFIAKLEADSITINAANPEIKGTTKDLSKTNFDKALVYFYAKNQKKTAAASAGVKPEGDAKTDAADKTGEKKDGDNKTTAGECKATEENKCDKNKCTWNKEKSECKIKERTVIISAVIRAPLLLAVFLNFLKFMKFAIFRKFVHI</sequence>
<name>A0A1J0RA11_9TRYP</name>
<keyword evidence="2" id="KW-0812">Transmembrane</keyword>
<keyword evidence="2" id="KW-0472">Membrane</keyword>
<evidence type="ECO:0000256" key="1">
    <source>
        <dbReference type="SAM" id="MobiDB-lite"/>
    </source>
</evidence>
<feature type="transmembrane region" description="Helical" evidence="2">
    <location>
        <begin position="481"/>
        <end position="500"/>
    </location>
</feature>
<accession>A0A1J0RA11</accession>
<proteinExistence type="predicted"/>
<feature type="chain" id="PRO_5012791665" evidence="3">
    <location>
        <begin position="24"/>
        <end position="514"/>
    </location>
</feature>
<evidence type="ECO:0000256" key="3">
    <source>
        <dbReference type="SAM" id="SignalP"/>
    </source>
</evidence>
<dbReference type="VEuPathDB" id="TriTrypDB:Tb427_000633700"/>
<dbReference type="SUPFAM" id="SSF58087">
    <property type="entry name" value="Variant surface glycoprotein (N-terminal domain)"/>
    <property type="match status" value="1"/>
</dbReference>
<keyword evidence="2" id="KW-1133">Transmembrane helix</keyword>
<feature type="region of interest" description="Disordered" evidence="1">
    <location>
        <begin position="270"/>
        <end position="290"/>
    </location>
</feature>
<organism evidence="4">
    <name type="scientific">Trypanosoma brucei</name>
    <dbReference type="NCBI Taxonomy" id="5691"/>
    <lineage>
        <taxon>Eukaryota</taxon>
        <taxon>Discoba</taxon>
        <taxon>Euglenozoa</taxon>
        <taxon>Kinetoplastea</taxon>
        <taxon>Metakinetoplastina</taxon>
        <taxon>Trypanosomatida</taxon>
        <taxon>Trypanosomatidae</taxon>
        <taxon>Trypanosoma</taxon>
    </lineage>
</organism>
<feature type="region of interest" description="Disordered" evidence="1">
    <location>
        <begin position="420"/>
        <end position="452"/>
    </location>
</feature>
<reference evidence="4" key="1">
    <citation type="submission" date="2016-08" db="EMBL/GenBank/DDBJ databases">
        <title>VSG repertoire of Trypanosoma brucei EATRO 1125.</title>
        <authorList>
            <person name="Cross G.A."/>
        </authorList>
    </citation>
    <scope>NUCLEOTIDE SEQUENCE</scope>
    <source>
        <strain evidence="4">EATRO 1125</strain>
    </source>
</reference>
<dbReference type="VEuPathDB" id="TriTrypDB:Tb05.5K5.320"/>